<evidence type="ECO:0000259" key="1">
    <source>
        <dbReference type="Pfam" id="PF14032"/>
    </source>
</evidence>
<dbReference type="EMBL" id="FNIE01000006">
    <property type="protein sequence ID" value="SDN87538.1"/>
    <property type="molecule type" value="Genomic_DNA"/>
</dbReference>
<dbReference type="InterPro" id="IPR038232">
    <property type="entry name" value="PknH-like_Extracell_sf"/>
</dbReference>
<dbReference type="Proteomes" id="UP000199341">
    <property type="component" value="Unassembled WGS sequence"/>
</dbReference>
<accession>A0A1H0EYS0</accession>
<dbReference type="InterPro" id="IPR026954">
    <property type="entry name" value="PknH-like_Extracell"/>
</dbReference>
<keyword evidence="3" id="KW-1185">Reference proteome</keyword>
<name>A0A1H0EYS0_9ACTN</name>
<feature type="domain" description="PknH-like extracellular" evidence="1">
    <location>
        <begin position="42"/>
        <end position="194"/>
    </location>
</feature>
<dbReference type="PROSITE" id="PS51257">
    <property type="entry name" value="PROKAR_LIPOPROTEIN"/>
    <property type="match status" value="1"/>
</dbReference>
<dbReference type="Gene3D" id="3.40.1000.70">
    <property type="entry name" value="PknH-like extracellular domain"/>
    <property type="match status" value="1"/>
</dbReference>
<sequence>MRIRARSGVLTGSRGLLPVAAALVPVLALTAACGSSKKPLTPAQQITKSLLTSKDVPHVAMSPSTATTQLLGGAQRASRPDCQPLADQWSSKPSRYTPLVYTGGVLTDTAAKDKNAKTISLEAIALYKPGQAKSVLDALAAALRTCHGYSTTRGGATSTFTVTPGSASGPRLGDQQVVYTVRDPKLGASGTVLVTVVRAGDATAAYETVRADHKAAALRPAIALKQTAKLRAEQKAG</sequence>
<dbReference type="OrthoDB" id="4180765at2"/>
<protein>
    <submittedName>
        <fullName evidence="2">PknH-like extracellular domain-containing protein</fullName>
    </submittedName>
</protein>
<proteinExistence type="predicted"/>
<gene>
    <name evidence="2" type="ORF">SAMN05216259_10687</name>
</gene>
<dbReference type="AlphaFoldDB" id="A0A1H0EYS0"/>
<dbReference type="RefSeq" id="WP_093784897.1">
    <property type="nucleotide sequence ID" value="NZ_FNIE01000006.1"/>
</dbReference>
<evidence type="ECO:0000313" key="3">
    <source>
        <dbReference type="Proteomes" id="UP000199341"/>
    </source>
</evidence>
<dbReference type="Pfam" id="PF14032">
    <property type="entry name" value="PknH_C"/>
    <property type="match status" value="1"/>
</dbReference>
<organism evidence="2 3">
    <name type="scientific">Actinacidiphila guanduensis</name>
    <dbReference type="NCBI Taxonomy" id="310781"/>
    <lineage>
        <taxon>Bacteria</taxon>
        <taxon>Bacillati</taxon>
        <taxon>Actinomycetota</taxon>
        <taxon>Actinomycetes</taxon>
        <taxon>Kitasatosporales</taxon>
        <taxon>Streptomycetaceae</taxon>
        <taxon>Actinacidiphila</taxon>
    </lineage>
</organism>
<dbReference type="STRING" id="310781.SAMN05216259_10687"/>
<evidence type="ECO:0000313" key="2">
    <source>
        <dbReference type="EMBL" id="SDN87538.1"/>
    </source>
</evidence>
<reference evidence="2 3" key="1">
    <citation type="submission" date="2016-10" db="EMBL/GenBank/DDBJ databases">
        <authorList>
            <person name="de Groot N.N."/>
        </authorList>
    </citation>
    <scope>NUCLEOTIDE SEQUENCE [LARGE SCALE GENOMIC DNA]</scope>
    <source>
        <strain evidence="2 3">CGMCC 4.2022</strain>
    </source>
</reference>